<evidence type="ECO:0000313" key="1">
    <source>
        <dbReference type="EMBL" id="CAG6629252.1"/>
    </source>
</evidence>
<sequence>MGLLEFGPILGVYLYARPYIRTDTHVVGILIMVKFEVFVPLCHLDTFVWYDWDSNHQPADLKFPMNRRVPITSLRLDDMHNILYSGWYKVQCYAIFSFHQGCFKSNFLS</sequence>
<organism evidence="1">
    <name type="scientific">Cacopsylla melanoneura</name>
    <dbReference type="NCBI Taxonomy" id="428564"/>
    <lineage>
        <taxon>Eukaryota</taxon>
        <taxon>Metazoa</taxon>
        <taxon>Ecdysozoa</taxon>
        <taxon>Arthropoda</taxon>
        <taxon>Hexapoda</taxon>
        <taxon>Insecta</taxon>
        <taxon>Pterygota</taxon>
        <taxon>Neoptera</taxon>
        <taxon>Paraneoptera</taxon>
        <taxon>Hemiptera</taxon>
        <taxon>Sternorrhyncha</taxon>
        <taxon>Psylloidea</taxon>
        <taxon>Psyllidae</taxon>
        <taxon>Psyllinae</taxon>
        <taxon>Cacopsylla</taxon>
    </lineage>
</organism>
<proteinExistence type="predicted"/>
<accession>A0A8D8VMW5</accession>
<protein>
    <submittedName>
        <fullName evidence="1">Uncharacterized protein</fullName>
    </submittedName>
</protein>
<dbReference type="EMBL" id="HBUF01070240">
    <property type="protein sequence ID" value="CAG6629252.1"/>
    <property type="molecule type" value="Transcribed_RNA"/>
</dbReference>
<reference evidence="1" key="1">
    <citation type="submission" date="2021-05" db="EMBL/GenBank/DDBJ databases">
        <authorList>
            <person name="Alioto T."/>
            <person name="Alioto T."/>
            <person name="Gomez Garrido J."/>
        </authorList>
    </citation>
    <scope>NUCLEOTIDE SEQUENCE</scope>
</reference>
<dbReference type="AlphaFoldDB" id="A0A8D8VMW5"/>
<name>A0A8D8VMW5_9HEMI</name>